<dbReference type="Proteomes" id="UP000299102">
    <property type="component" value="Unassembled WGS sequence"/>
</dbReference>
<feature type="region of interest" description="Disordered" evidence="1">
    <location>
        <begin position="63"/>
        <end position="109"/>
    </location>
</feature>
<name>A0A4C1SDV2_EUMVA</name>
<reference evidence="2 3" key="1">
    <citation type="journal article" date="2019" name="Commun. Biol.">
        <title>The bagworm genome reveals a unique fibroin gene that provides high tensile strength.</title>
        <authorList>
            <person name="Kono N."/>
            <person name="Nakamura H."/>
            <person name="Ohtoshi R."/>
            <person name="Tomita M."/>
            <person name="Numata K."/>
            <person name="Arakawa K."/>
        </authorList>
    </citation>
    <scope>NUCLEOTIDE SEQUENCE [LARGE SCALE GENOMIC DNA]</scope>
</reference>
<sequence>MSADRRGAAAGGGVRVRNNRSIAAAIPTLEKSVMQRAQQETGHNTNERVPFLIRADVRPLSVSLRNRSSPAGVRGRGRGARRPCPIRRCGEERLSSHRVTRTPRDTAMP</sequence>
<gene>
    <name evidence="2" type="ORF">EVAR_867_1</name>
</gene>
<dbReference type="EMBL" id="BGZK01000005">
    <property type="protein sequence ID" value="GBP00255.1"/>
    <property type="molecule type" value="Genomic_DNA"/>
</dbReference>
<keyword evidence="3" id="KW-1185">Reference proteome</keyword>
<dbReference type="AlphaFoldDB" id="A0A4C1SDV2"/>
<evidence type="ECO:0000313" key="2">
    <source>
        <dbReference type="EMBL" id="GBP00255.1"/>
    </source>
</evidence>
<proteinExistence type="predicted"/>
<feature type="compositionally biased region" description="Basic residues" evidence="1">
    <location>
        <begin position="75"/>
        <end position="85"/>
    </location>
</feature>
<accession>A0A4C1SDV2</accession>
<protein>
    <submittedName>
        <fullName evidence="2">Uncharacterized protein</fullName>
    </submittedName>
</protein>
<organism evidence="2 3">
    <name type="scientific">Eumeta variegata</name>
    <name type="common">Bagworm moth</name>
    <name type="synonym">Eumeta japonica</name>
    <dbReference type="NCBI Taxonomy" id="151549"/>
    <lineage>
        <taxon>Eukaryota</taxon>
        <taxon>Metazoa</taxon>
        <taxon>Ecdysozoa</taxon>
        <taxon>Arthropoda</taxon>
        <taxon>Hexapoda</taxon>
        <taxon>Insecta</taxon>
        <taxon>Pterygota</taxon>
        <taxon>Neoptera</taxon>
        <taxon>Endopterygota</taxon>
        <taxon>Lepidoptera</taxon>
        <taxon>Glossata</taxon>
        <taxon>Ditrysia</taxon>
        <taxon>Tineoidea</taxon>
        <taxon>Psychidae</taxon>
        <taxon>Oiketicinae</taxon>
        <taxon>Eumeta</taxon>
    </lineage>
</organism>
<evidence type="ECO:0000313" key="3">
    <source>
        <dbReference type="Proteomes" id="UP000299102"/>
    </source>
</evidence>
<evidence type="ECO:0000256" key="1">
    <source>
        <dbReference type="SAM" id="MobiDB-lite"/>
    </source>
</evidence>
<comment type="caution">
    <text evidence="2">The sequence shown here is derived from an EMBL/GenBank/DDBJ whole genome shotgun (WGS) entry which is preliminary data.</text>
</comment>